<accession>A0AA37JAS8</accession>
<dbReference type="EMBL" id="BQNJ01000001">
    <property type="protein sequence ID" value="GKG98052.1"/>
    <property type="molecule type" value="Genomic_DNA"/>
</dbReference>
<comment type="caution">
    <text evidence="1">The sequence shown here is derived from an EMBL/GenBank/DDBJ whole genome shotgun (WGS) entry which is preliminary data.</text>
</comment>
<organism evidence="1 2">
    <name type="scientific">Hungatella hathewayi</name>
    <dbReference type="NCBI Taxonomy" id="154046"/>
    <lineage>
        <taxon>Bacteria</taxon>
        <taxon>Bacillati</taxon>
        <taxon>Bacillota</taxon>
        <taxon>Clostridia</taxon>
        <taxon>Lachnospirales</taxon>
        <taxon>Lachnospiraceae</taxon>
        <taxon>Hungatella</taxon>
    </lineage>
</organism>
<gene>
    <name evidence="1" type="ORF">CE91St55_00340</name>
</gene>
<reference evidence="1" key="1">
    <citation type="submission" date="2022-01" db="EMBL/GenBank/DDBJ databases">
        <title>Novel bile acid biosynthetic pathways are enriched in the microbiome of centenarians.</title>
        <authorList>
            <person name="Sato Y."/>
            <person name="Atarashi K."/>
            <person name="Plichta R.D."/>
            <person name="Arai Y."/>
            <person name="Sasajima S."/>
            <person name="Kearney M.S."/>
            <person name="Suda W."/>
            <person name="Takeshita K."/>
            <person name="Sasaki T."/>
            <person name="Okamoto S."/>
            <person name="Skelly N.A."/>
            <person name="Okamura Y."/>
            <person name="Vlamakis H."/>
            <person name="Li Y."/>
            <person name="Tanoue T."/>
            <person name="Takei H."/>
            <person name="Nittono H."/>
            <person name="Narushima S."/>
            <person name="Irie J."/>
            <person name="Itoh H."/>
            <person name="Moriya K."/>
            <person name="Sugiura Y."/>
            <person name="Suematsu M."/>
            <person name="Moritoki N."/>
            <person name="Shibata S."/>
            <person name="Littman R.D."/>
            <person name="Fischbach A.M."/>
            <person name="Uwamino Y."/>
            <person name="Inoue T."/>
            <person name="Honda A."/>
            <person name="Hattori M."/>
            <person name="Murai T."/>
            <person name="Xavier J.R."/>
            <person name="Hirose N."/>
            <person name="Honda K."/>
        </authorList>
    </citation>
    <scope>NUCLEOTIDE SEQUENCE</scope>
    <source>
        <strain evidence="1">CE91-St55</strain>
    </source>
</reference>
<dbReference type="AlphaFoldDB" id="A0AA37JAS8"/>
<dbReference type="Proteomes" id="UP001055091">
    <property type="component" value="Unassembled WGS sequence"/>
</dbReference>
<protein>
    <recommendedName>
        <fullName evidence="3">Transposase</fullName>
    </recommendedName>
</protein>
<evidence type="ECO:0000313" key="1">
    <source>
        <dbReference type="EMBL" id="GKG98052.1"/>
    </source>
</evidence>
<proteinExistence type="predicted"/>
<evidence type="ECO:0000313" key="2">
    <source>
        <dbReference type="Proteomes" id="UP001055091"/>
    </source>
</evidence>
<name>A0AA37JAS8_9FIRM</name>
<evidence type="ECO:0008006" key="3">
    <source>
        <dbReference type="Google" id="ProtNLM"/>
    </source>
</evidence>
<sequence length="331" mass="38196">MCMGKKDIALARYFEDEDRYADLINGYVFSGEQVVSGSDILEKNILVTGVLGTVRKWFAVQKYRDAVKRVVMGMNFAVIALEHQDLVHYGMPVRVMLEDAAGYDEQMRRIQKKNRKARGLSRGEFLGGFRKEDRLNAIFTIVLYYGAEPWDGAGDLYSLINFEEIPEGLKNLFNNYRLHVLEVRRFKDTDLFQTDLREVFGFIGFSGDKEAERSYVFGHRESFEQLSEDAYDIITVMSGSKELEAVKETYREKGEKINMCEAIRGMIEDGRIEGKLEGLREGNLKGKLETEQIIAKNMYLRGMTEEDVAGLCEEDIELVRGWFRDWKKVKN</sequence>